<accession>A0A0D7W2I8</accession>
<sequence length="221" mass="25672">MKRVLLLCAGLFIGTSAFATTLNNQAVTQTTNNAKRYHYAQPITFIERGVEFLIFPDGSFDFNTHILDDFYNDDVYFKSNSKRSSINASYRGPNVNVNFTTNRGNRGVNIVTDRNGKVRRIGNVFINYDRYGNITRAGSVFIRYGRGRNATLTQVGGLYVNYNRWGEIINTRGYVNYNNRNCNYDVISNNDRYNENDYYNGDNYYYYKQNGTVKKQKKNRR</sequence>
<dbReference type="EMBL" id="JTDV01000005">
    <property type="protein sequence ID" value="KJD32923.1"/>
    <property type="molecule type" value="Genomic_DNA"/>
</dbReference>
<feature type="signal peptide" evidence="1">
    <location>
        <begin position="1"/>
        <end position="19"/>
    </location>
</feature>
<comment type="caution">
    <text evidence="2">The sequence shown here is derived from an EMBL/GenBank/DDBJ whole genome shotgun (WGS) entry which is preliminary data.</text>
</comment>
<evidence type="ECO:0000313" key="2">
    <source>
        <dbReference type="EMBL" id="KJD32923.1"/>
    </source>
</evidence>
<dbReference type="Proteomes" id="UP000032361">
    <property type="component" value="Unassembled WGS sequence"/>
</dbReference>
<dbReference type="PATRIC" id="fig|1382798.3.peg.2960"/>
<keyword evidence="3" id="KW-1185">Reference proteome</keyword>
<evidence type="ECO:0000256" key="1">
    <source>
        <dbReference type="SAM" id="SignalP"/>
    </source>
</evidence>
<proteinExistence type="predicted"/>
<dbReference type="STRING" id="1382798.PK35_08070"/>
<protein>
    <submittedName>
        <fullName evidence="2">Uncharacterized protein</fullName>
    </submittedName>
</protein>
<dbReference type="OrthoDB" id="750023at2"/>
<reference evidence="2 3" key="1">
    <citation type="journal article" date="2015" name="Antonie Van Leeuwenhoek">
        <title>Tamlana nanhaiensis sp. nov., isolated from surface seawater collected from the South China Sea.</title>
        <authorList>
            <person name="Liu X."/>
            <person name="Lai Q."/>
            <person name="Du Y."/>
            <person name="Li G."/>
            <person name="Sun F."/>
            <person name="Shao Z."/>
        </authorList>
    </citation>
    <scope>NUCLEOTIDE SEQUENCE [LARGE SCALE GENOMIC DNA]</scope>
    <source>
        <strain evidence="2 3">FHC16</strain>
    </source>
</reference>
<keyword evidence="1" id="KW-0732">Signal</keyword>
<name>A0A0D7W2I8_9FLAO</name>
<organism evidence="2 3">
    <name type="scientific">Neotamlana nanhaiensis</name>
    <dbReference type="NCBI Taxonomy" id="1382798"/>
    <lineage>
        <taxon>Bacteria</taxon>
        <taxon>Pseudomonadati</taxon>
        <taxon>Bacteroidota</taxon>
        <taxon>Flavobacteriia</taxon>
        <taxon>Flavobacteriales</taxon>
        <taxon>Flavobacteriaceae</taxon>
        <taxon>Neotamlana</taxon>
    </lineage>
</organism>
<dbReference type="AlphaFoldDB" id="A0A0D7W2I8"/>
<gene>
    <name evidence="2" type="ORF">PK35_08070</name>
</gene>
<dbReference type="RefSeq" id="WP_044626196.1">
    <property type="nucleotide sequence ID" value="NZ_JTDV01000005.1"/>
</dbReference>
<evidence type="ECO:0000313" key="3">
    <source>
        <dbReference type="Proteomes" id="UP000032361"/>
    </source>
</evidence>
<feature type="chain" id="PRO_5002325181" evidence="1">
    <location>
        <begin position="20"/>
        <end position="221"/>
    </location>
</feature>